<evidence type="ECO:0000259" key="13">
    <source>
        <dbReference type="Pfam" id="PF01035"/>
    </source>
</evidence>
<dbReference type="PANTHER" id="PTHR10815">
    <property type="entry name" value="METHYLATED-DNA--PROTEIN-CYSTEINE METHYLTRANSFERASE"/>
    <property type="match status" value="1"/>
</dbReference>
<dbReference type="SUPFAM" id="SSF46767">
    <property type="entry name" value="Methylated DNA-protein cysteine methyltransferase, C-terminal domain"/>
    <property type="match status" value="1"/>
</dbReference>
<dbReference type="PANTHER" id="PTHR10815:SF13">
    <property type="entry name" value="METHYLATED-DNA--PROTEIN-CYSTEINE METHYLTRANSFERASE"/>
    <property type="match status" value="1"/>
</dbReference>
<keyword evidence="8" id="KW-0234">DNA repair</keyword>
<evidence type="ECO:0000256" key="12">
    <source>
        <dbReference type="SAM" id="MobiDB-lite"/>
    </source>
</evidence>
<reference evidence="14 15" key="1">
    <citation type="journal article" date="2021" name="Sci. Rep.">
        <title>Genome sequencing of the multicellular alga Astrephomene provides insights into convergent evolution of germ-soma differentiation.</title>
        <authorList>
            <person name="Yamashita S."/>
            <person name="Yamamoto K."/>
            <person name="Matsuzaki R."/>
            <person name="Suzuki S."/>
            <person name="Yamaguchi H."/>
            <person name="Hirooka S."/>
            <person name="Minakuchi Y."/>
            <person name="Miyagishima S."/>
            <person name="Kawachi M."/>
            <person name="Toyoda A."/>
            <person name="Nozaki H."/>
        </authorList>
    </citation>
    <scope>NUCLEOTIDE SEQUENCE [LARGE SCALE GENOMIC DNA]</scope>
    <source>
        <strain evidence="14 15">NIES-4017</strain>
    </source>
</reference>
<dbReference type="GO" id="GO:0032259">
    <property type="term" value="P:methylation"/>
    <property type="evidence" value="ECO:0007669"/>
    <property type="project" value="UniProtKB-KW"/>
</dbReference>
<evidence type="ECO:0000256" key="10">
    <source>
        <dbReference type="ARBA" id="ARBA00031621"/>
    </source>
</evidence>
<keyword evidence="7" id="KW-0227">DNA damage</keyword>
<dbReference type="EMBL" id="BMAR01000028">
    <property type="protein sequence ID" value="GFR49115.1"/>
    <property type="molecule type" value="Genomic_DNA"/>
</dbReference>
<dbReference type="EC" id="2.1.1.63" evidence="3"/>
<evidence type="ECO:0000256" key="2">
    <source>
        <dbReference type="ARBA" id="ARBA00008711"/>
    </source>
</evidence>
<proteinExistence type="inferred from homology"/>
<dbReference type="Gene3D" id="1.10.10.10">
    <property type="entry name" value="Winged helix-like DNA-binding domain superfamily/Winged helix DNA-binding domain"/>
    <property type="match status" value="1"/>
</dbReference>
<dbReference type="AlphaFoldDB" id="A0AAD3HQP4"/>
<dbReference type="InterPro" id="IPR036217">
    <property type="entry name" value="MethylDNA_cys_MeTrfase_DNAb"/>
</dbReference>
<feature type="domain" description="Methylated-DNA-[protein]-cysteine S-methyltransferase DNA binding" evidence="13">
    <location>
        <begin position="26"/>
        <end position="111"/>
    </location>
</feature>
<evidence type="ECO:0000256" key="4">
    <source>
        <dbReference type="ARBA" id="ARBA00015377"/>
    </source>
</evidence>
<comment type="catalytic activity">
    <reaction evidence="11">
        <text>a 6-O-methyl-2'-deoxyguanosine in DNA + L-cysteinyl-[protein] = S-methyl-L-cysteinyl-[protein] + a 2'-deoxyguanosine in DNA</text>
        <dbReference type="Rhea" id="RHEA:24000"/>
        <dbReference type="Rhea" id="RHEA-COMP:10131"/>
        <dbReference type="Rhea" id="RHEA-COMP:10132"/>
        <dbReference type="Rhea" id="RHEA-COMP:11367"/>
        <dbReference type="Rhea" id="RHEA-COMP:11368"/>
        <dbReference type="ChEBI" id="CHEBI:29950"/>
        <dbReference type="ChEBI" id="CHEBI:82612"/>
        <dbReference type="ChEBI" id="CHEBI:85445"/>
        <dbReference type="ChEBI" id="CHEBI:85448"/>
        <dbReference type="EC" id="2.1.1.63"/>
    </reaction>
</comment>
<dbReference type="InterPro" id="IPR001497">
    <property type="entry name" value="MethylDNA_cys_MeTrfase_AS"/>
</dbReference>
<keyword evidence="5" id="KW-0489">Methyltransferase</keyword>
<comment type="similarity">
    <text evidence="2">Belongs to the MGMT family.</text>
</comment>
<evidence type="ECO:0000256" key="1">
    <source>
        <dbReference type="ARBA" id="ARBA00001286"/>
    </source>
</evidence>
<sequence length="147" mass="15630">MPKRKRTQAGGESQAPLGKPDRQPTEFEERLYQLCKCIPAGKVSTYGAMAAVLRSAPRAVGQALRRNPFAPVVPCHRVVAADLNIGGFSGGWGISDPKVQRKKKLLEDEGIEFDGSVVRSAEFVLAADELRSLLAEAVAASAPSGGK</sequence>
<dbReference type="PROSITE" id="PS00374">
    <property type="entry name" value="MGMT"/>
    <property type="match status" value="1"/>
</dbReference>
<keyword evidence="6" id="KW-0808">Transferase</keyword>
<protein>
    <recommendedName>
        <fullName evidence="4">Methylated-DNA--protein-cysteine methyltransferase</fullName>
        <ecNumber evidence="3">2.1.1.63</ecNumber>
    </recommendedName>
    <alternativeName>
        <fullName evidence="9">6-O-methylguanine-DNA methyltransferase</fullName>
    </alternativeName>
    <alternativeName>
        <fullName evidence="10">O-6-methylguanine-DNA-alkyltransferase</fullName>
    </alternativeName>
</protein>
<evidence type="ECO:0000313" key="15">
    <source>
        <dbReference type="Proteomes" id="UP001054857"/>
    </source>
</evidence>
<dbReference type="Proteomes" id="UP001054857">
    <property type="component" value="Unassembled WGS sequence"/>
</dbReference>
<evidence type="ECO:0000256" key="9">
    <source>
        <dbReference type="ARBA" id="ARBA00030795"/>
    </source>
</evidence>
<evidence type="ECO:0000256" key="7">
    <source>
        <dbReference type="ARBA" id="ARBA00022763"/>
    </source>
</evidence>
<dbReference type="GO" id="GO:0003908">
    <property type="term" value="F:methylated-DNA-[protein]-cysteine S-methyltransferase activity"/>
    <property type="evidence" value="ECO:0007669"/>
    <property type="project" value="UniProtKB-EC"/>
</dbReference>
<evidence type="ECO:0000256" key="5">
    <source>
        <dbReference type="ARBA" id="ARBA00022603"/>
    </source>
</evidence>
<comment type="caution">
    <text evidence="14">The sequence shown here is derived from an EMBL/GenBank/DDBJ whole genome shotgun (WGS) entry which is preliminary data.</text>
</comment>
<evidence type="ECO:0000256" key="6">
    <source>
        <dbReference type="ARBA" id="ARBA00022679"/>
    </source>
</evidence>
<comment type="catalytic activity">
    <reaction evidence="1">
        <text>a 4-O-methyl-thymidine in DNA + L-cysteinyl-[protein] = a thymidine in DNA + S-methyl-L-cysteinyl-[protein]</text>
        <dbReference type="Rhea" id="RHEA:53428"/>
        <dbReference type="Rhea" id="RHEA-COMP:10131"/>
        <dbReference type="Rhea" id="RHEA-COMP:10132"/>
        <dbReference type="Rhea" id="RHEA-COMP:13555"/>
        <dbReference type="Rhea" id="RHEA-COMP:13556"/>
        <dbReference type="ChEBI" id="CHEBI:29950"/>
        <dbReference type="ChEBI" id="CHEBI:82612"/>
        <dbReference type="ChEBI" id="CHEBI:137386"/>
        <dbReference type="ChEBI" id="CHEBI:137387"/>
        <dbReference type="EC" id="2.1.1.63"/>
    </reaction>
</comment>
<dbReference type="GO" id="GO:0006281">
    <property type="term" value="P:DNA repair"/>
    <property type="evidence" value="ECO:0007669"/>
    <property type="project" value="UniProtKB-KW"/>
</dbReference>
<evidence type="ECO:0000256" key="11">
    <source>
        <dbReference type="ARBA" id="ARBA00049348"/>
    </source>
</evidence>
<organism evidence="14 15">
    <name type="scientific">Astrephomene gubernaculifera</name>
    <dbReference type="NCBI Taxonomy" id="47775"/>
    <lineage>
        <taxon>Eukaryota</taxon>
        <taxon>Viridiplantae</taxon>
        <taxon>Chlorophyta</taxon>
        <taxon>core chlorophytes</taxon>
        <taxon>Chlorophyceae</taxon>
        <taxon>CS clade</taxon>
        <taxon>Chlamydomonadales</taxon>
        <taxon>Astrephomenaceae</taxon>
        <taxon>Astrephomene</taxon>
    </lineage>
</organism>
<evidence type="ECO:0000256" key="3">
    <source>
        <dbReference type="ARBA" id="ARBA00011918"/>
    </source>
</evidence>
<dbReference type="CDD" id="cd06445">
    <property type="entry name" value="ATase"/>
    <property type="match status" value="1"/>
</dbReference>
<dbReference type="InterPro" id="IPR036388">
    <property type="entry name" value="WH-like_DNA-bd_sf"/>
</dbReference>
<evidence type="ECO:0000313" key="14">
    <source>
        <dbReference type="EMBL" id="GFR49115.1"/>
    </source>
</evidence>
<dbReference type="NCBIfam" id="TIGR00589">
    <property type="entry name" value="ogt"/>
    <property type="match status" value="1"/>
</dbReference>
<keyword evidence="15" id="KW-1185">Reference proteome</keyword>
<feature type="region of interest" description="Disordered" evidence="12">
    <location>
        <begin position="1"/>
        <end position="25"/>
    </location>
</feature>
<accession>A0AAD3HQP4</accession>
<gene>
    <name evidence="14" type="ORF">Agub_g10911</name>
</gene>
<name>A0AAD3HQP4_9CHLO</name>
<evidence type="ECO:0000256" key="8">
    <source>
        <dbReference type="ARBA" id="ARBA00023204"/>
    </source>
</evidence>
<dbReference type="Pfam" id="PF01035">
    <property type="entry name" value="DNA_binding_1"/>
    <property type="match status" value="1"/>
</dbReference>
<dbReference type="InterPro" id="IPR014048">
    <property type="entry name" value="MethylDNA_cys_MeTrfase_DNA-bd"/>
</dbReference>